<dbReference type="Proteomes" id="UP000053558">
    <property type="component" value="Unassembled WGS sequence"/>
</dbReference>
<reference evidence="2" key="1">
    <citation type="journal article" date="2012" name="Science">
        <title>The Paleozoic origin of enzymatic lignin decomposition reconstructed from 31 fungal genomes.</title>
        <authorList>
            <person name="Floudas D."/>
            <person name="Binder M."/>
            <person name="Riley R."/>
            <person name="Barry K."/>
            <person name="Blanchette R.A."/>
            <person name="Henrissat B."/>
            <person name="Martinez A.T."/>
            <person name="Otillar R."/>
            <person name="Spatafora J.W."/>
            <person name="Yadav J.S."/>
            <person name="Aerts A."/>
            <person name="Benoit I."/>
            <person name="Boyd A."/>
            <person name="Carlson A."/>
            <person name="Copeland A."/>
            <person name="Coutinho P.M."/>
            <person name="de Vries R.P."/>
            <person name="Ferreira P."/>
            <person name="Findley K."/>
            <person name="Foster B."/>
            <person name="Gaskell J."/>
            <person name="Glotzer D."/>
            <person name="Gorecki P."/>
            <person name="Heitman J."/>
            <person name="Hesse C."/>
            <person name="Hori C."/>
            <person name="Igarashi K."/>
            <person name="Jurgens J.A."/>
            <person name="Kallen N."/>
            <person name="Kersten P."/>
            <person name="Kohler A."/>
            <person name="Kuees U."/>
            <person name="Kumar T.K.A."/>
            <person name="Kuo A."/>
            <person name="LaButti K."/>
            <person name="Larrondo L.F."/>
            <person name="Lindquist E."/>
            <person name="Ling A."/>
            <person name="Lombard V."/>
            <person name="Lucas S."/>
            <person name="Lundell T."/>
            <person name="Martin R."/>
            <person name="McLaughlin D.J."/>
            <person name="Morgenstern I."/>
            <person name="Morin E."/>
            <person name="Murat C."/>
            <person name="Nagy L.G."/>
            <person name="Nolan M."/>
            <person name="Ohm R.A."/>
            <person name="Patyshakuliyeva A."/>
            <person name="Rokas A."/>
            <person name="Ruiz-Duenas F.J."/>
            <person name="Sabat G."/>
            <person name="Salamov A."/>
            <person name="Samejima M."/>
            <person name="Schmutz J."/>
            <person name="Slot J.C."/>
            <person name="St John F."/>
            <person name="Stenlid J."/>
            <person name="Sun H."/>
            <person name="Sun S."/>
            <person name="Syed K."/>
            <person name="Tsang A."/>
            <person name="Wiebenga A."/>
            <person name="Young D."/>
            <person name="Pisabarro A."/>
            <person name="Eastwood D.C."/>
            <person name="Martin F."/>
            <person name="Cullen D."/>
            <person name="Grigoriev I.V."/>
            <person name="Hibbett D.S."/>
        </authorList>
    </citation>
    <scope>NUCLEOTIDE SEQUENCE [LARGE SCALE GENOMIC DNA]</scope>
    <source>
        <strain evidence="2">RWD-64-598 SS2</strain>
    </source>
</reference>
<comment type="caution">
    <text evidence="1">The sequence shown here is derived from an EMBL/GenBank/DDBJ whole genome shotgun (WGS) entry which is preliminary data.</text>
</comment>
<dbReference type="OrthoDB" id="2596481at2759"/>
<dbReference type="EMBL" id="JH711589">
    <property type="protein sequence ID" value="EIW75180.1"/>
    <property type="molecule type" value="Genomic_DNA"/>
</dbReference>
<dbReference type="KEGG" id="cput:CONPUDRAFT_169583"/>
<dbReference type="RefSeq" id="XP_007774603.1">
    <property type="nucleotide sequence ID" value="XM_007776413.1"/>
</dbReference>
<dbReference type="AlphaFoldDB" id="A0A5M3M8R3"/>
<organism evidence="1 2">
    <name type="scientific">Coniophora puteana (strain RWD-64-598)</name>
    <name type="common">Brown rot fungus</name>
    <dbReference type="NCBI Taxonomy" id="741705"/>
    <lineage>
        <taxon>Eukaryota</taxon>
        <taxon>Fungi</taxon>
        <taxon>Dikarya</taxon>
        <taxon>Basidiomycota</taxon>
        <taxon>Agaricomycotina</taxon>
        <taxon>Agaricomycetes</taxon>
        <taxon>Agaricomycetidae</taxon>
        <taxon>Boletales</taxon>
        <taxon>Coniophorineae</taxon>
        <taxon>Coniophoraceae</taxon>
        <taxon>Coniophora</taxon>
    </lineage>
</organism>
<sequence length="119" mass="13485">MDYNEASRVVTEYIKSPTGHTTHYLRFLQALIVELDVRDARARDFPRSVTAAKKMIKAEIHINIKSYYHARGKGQAAIVNLKYPSKAALQRALKEVSHKKRAGLGWVKDKGLQVLLVLL</sequence>
<evidence type="ECO:0000313" key="1">
    <source>
        <dbReference type="EMBL" id="EIW75180.1"/>
    </source>
</evidence>
<proteinExistence type="predicted"/>
<dbReference type="GeneID" id="19206270"/>
<gene>
    <name evidence="1" type="ORF">CONPUDRAFT_169583</name>
</gene>
<accession>A0A5M3M8R3</accession>
<protein>
    <submittedName>
        <fullName evidence="1">Uncharacterized protein</fullName>
    </submittedName>
</protein>
<name>A0A5M3M8R3_CONPW</name>
<evidence type="ECO:0000313" key="2">
    <source>
        <dbReference type="Proteomes" id="UP000053558"/>
    </source>
</evidence>
<keyword evidence="2" id="KW-1185">Reference proteome</keyword>